<feature type="compositionally biased region" description="Low complexity" evidence="1">
    <location>
        <begin position="84"/>
        <end position="94"/>
    </location>
</feature>
<evidence type="ECO:0000256" key="1">
    <source>
        <dbReference type="SAM" id="MobiDB-lite"/>
    </source>
</evidence>
<reference evidence="2 3" key="1">
    <citation type="journal article" date="2017" name="Nature">
        <title>The Apostasia genome and the evolution of orchids.</title>
        <authorList>
            <person name="Zhang G.Q."/>
            <person name="Liu K.W."/>
            <person name="Li Z."/>
            <person name="Lohaus R."/>
            <person name="Hsiao Y.Y."/>
            <person name="Niu S.C."/>
            <person name="Wang J.Y."/>
            <person name="Lin Y.C."/>
            <person name="Xu Q."/>
            <person name="Chen L.J."/>
            <person name="Yoshida K."/>
            <person name="Fujiwara S."/>
            <person name="Wang Z.W."/>
            <person name="Zhang Y.Q."/>
            <person name="Mitsuda N."/>
            <person name="Wang M."/>
            <person name="Liu G.H."/>
            <person name="Pecoraro L."/>
            <person name="Huang H.X."/>
            <person name="Xiao X.J."/>
            <person name="Lin M."/>
            <person name="Wu X.Y."/>
            <person name="Wu W.L."/>
            <person name="Chen Y.Y."/>
            <person name="Chang S.B."/>
            <person name="Sakamoto S."/>
            <person name="Ohme-Takagi M."/>
            <person name="Yagi M."/>
            <person name="Zeng S.J."/>
            <person name="Shen C.Y."/>
            <person name="Yeh C.M."/>
            <person name="Luo Y.B."/>
            <person name="Tsai W.C."/>
            <person name="Van de Peer Y."/>
            <person name="Liu Z.J."/>
        </authorList>
    </citation>
    <scope>NUCLEOTIDE SEQUENCE [LARGE SCALE GENOMIC DNA]</scope>
    <source>
        <strain evidence="3">cv. Shenzhen</strain>
        <tissue evidence="2">Stem</tissue>
    </source>
</reference>
<feature type="compositionally biased region" description="Polar residues" evidence="1">
    <location>
        <begin position="98"/>
        <end position="113"/>
    </location>
</feature>
<proteinExistence type="predicted"/>
<sequence length="119" mass="12674">MPRATLSPASFVNLASGLFRLFHQRPRLSCNRPRRATACHVVLQHATSCCSAPRRALTDRKPSPCSACLALFVKSKTLPALSSLSAAASPSVAPRPGSQRSLLASSPPASTHGQQRERT</sequence>
<feature type="region of interest" description="Disordered" evidence="1">
    <location>
        <begin position="84"/>
        <end position="119"/>
    </location>
</feature>
<evidence type="ECO:0000313" key="2">
    <source>
        <dbReference type="EMBL" id="PKA58598.1"/>
    </source>
</evidence>
<name>A0A2I0ASR9_9ASPA</name>
<gene>
    <name evidence="2" type="ORF">AXF42_Ash008885</name>
</gene>
<evidence type="ECO:0000313" key="3">
    <source>
        <dbReference type="Proteomes" id="UP000236161"/>
    </source>
</evidence>
<protein>
    <submittedName>
        <fullName evidence="2">Uncharacterized protein</fullName>
    </submittedName>
</protein>
<organism evidence="2 3">
    <name type="scientific">Apostasia shenzhenica</name>
    <dbReference type="NCBI Taxonomy" id="1088818"/>
    <lineage>
        <taxon>Eukaryota</taxon>
        <taxon>Viridiplantae</taxon>
        <taxon>Streptophyta</taxon>
        <taxon>Embryophyta</taxon>
        <taxon>Tracheophyta</taxon>
        <taxon>Spermatophyta</taxon>
        <taxon>Magnoliopsida</taxon>
        <taxon>Liliopsida</taxon>
        <taxon>Asparagales</taxon>
        <taxon>Orchidaceae</taxon>
        <taxon>Apostasioideae</taxon>
        <taxon>Apostasia</taxon>
    </lineage>
</organism>
<dbReference type="Proteomes" id="UP000236161">
    <property type="component" value="Unassembled WGS sequence"/>
</dbReference>
<dbReference type="EMBL" id="KZ451951">
    <property type="protein sequence ID" value="PKA58598.1"/>
    <property type="molecule type" value="Genomic_DNA"/>
</dbReference>
<accession>A0A2I0ASR9</accession>
<dbReference type="AlphaFoldDB" id="A0A2I0ASR9"/>
<keyword evidence="3" id="KW-1185">Reference proteome</keyword>